<reference evidence="3 4" key="1">
    <citation type="submission" date="2017-10" db="EMBL/GenBank/DDBJ databases">
        <title>The draft genome sequence of Lewinella marina KCTC 32374.</title>
        <authorList>
            <person name="Wang K."/>
        </authorList>
    </citation>
    <scope>NUCLEOTIDE SEQUENCE [LARGE SCALE GENOMIC DNA]</scope>
    <source>
        <strain evidence="3 4">MKG-38</strain>
    </source>
</reference>
<dbReference type="InterPro" id="IPR001466">
    <property type="entry name" value="Beta-lactam-related"/>
</dbReference>
<dbReference type="EMBL" id="PDLO01000006">
    <property type="protein sequence ID" value="PHK97895.1"/>
    <property type="molecule type" value="Genomic_DNA"/>
</dbReference>
<accession>A0A2G0CD63</accession>
<protein>
    <submittedName>
        <fullName evidence="3">Serine hydrolase</fullName>
    </submittedName>
</protein>
<sequence length="349" mass="38685">MPTPTSKRLILTGLILGTLVSLYFVPWPLVAAWVVPLPDTVVEQVAAAPEYGFAGTIVYVDQADREPEYYAADWHNRETREPATPHALFKIASIGKLYDAVAVTKLVGEGRLSLDESLAAYLPELAGRIENADRITLRMLVQHRSGIPNYTDTPGFWTDPPTNEAEALARVLDQSADFAPGERLAYSNTNYLLISLLLEKVVGYDKFRYIREVILDPLGLERTYGSLHEVHPDSVMSGYYVGVPHDIKSTDYGSMLATAADVGVFLRALNDGTLFAEGEREIYGSLYAFQHTGLVAGYQSIARYHGDIDAVVVQFTNTTDFDGYHWSLSELLYGRILKIMRGQSRAAAR</sequence>
<dbReference type="Gene3D" id="3.40.710.10">
    <property type="entry name" value="DD-peptidase/beta-lactamase superfamily"/>
    <property type="match status" value="1"/>
</dbReference>
<evidence type="ECO:0000313" key="4">
    <source>
        <dbReference type="Proteomes" id="UP000226437"/>
    </source>
</evidence>
<evidence type="ECO:0000313" key="3">
    <source>
        <dbReference type="EMBL" id="PHK97895.1"/>
    </source>
</evidence>
<keyword evidence="1 3" id="KW-0378">Hydrolase</keyword>
<feature type="domain" description="Beta-lactamase-related" evidence="2">
    <location>
        <begin position="58"/>
        <end position="281"/>
    </location>
</feature>
<dbReference type="InterPro" id="IPR050789">
    <property type="entry name" value="Diverse_Enzym_Activities"/>
</dbReference>
<dbReference type="PANTHER" id="PTHR43283:SF11">
    <property type="entry name" value="BETA-LACTAMASE-RELATED DOMAIN-CONTAINING PROTEIN"/>
    <property type="match status" value="1"/>
</dbReference>
<proteinExistence type="predicted"/>
<dbReference type="Pfam" id="PF00144">
    <property type="entry name" value="Beta-lactamase"/>
    <property type="match status" value="1"/>
</dbReference>
<dbReference type="Proteomes" id="UP000226437">
    <property type="component" value="Unassembled WGS sequence"/>
</dbReference>
<dbReference type="GO" id="GO:0016787">
    <property type="term" value="F:hydrolase activity"/>
    <property type="evidence" value="ECO:0007669"/>
    <property type="project" value="UniProtKB-KW"/>
</dbReference>
<gene>
    <name evidence="3" type="ORF">CGL56_13865</name>
</gene>
<dbReference type="OrthoDB" id="9793489at2"/>
<organism evidence="3 4">
    <name type="scientific">Neolewinella marina</name>
    <dbReference type="NCBI Taxonomy" id="438751"/>
    <lineage>
        <taxon>Bacteria</taxon>
        <taxon>Pseudomonadati</taxon>
        <taxon>Bacteroidota</taxon>
        <taxon>Saprospiria</taxon>
        <taxon>Saprospirales</taxon>
        <taxon>Lewinellaceae</taxon>
        <taxon>Neolewinella</taxon>
    </lineage>
</organism>
<dbReference type="RefSeq" id="WP_099107169.1">
    <property type="nucleotide sequence ID" value="NZ_JAATJF010000003.1"/>
</dbReference>
<dbReference type="InterPro" id="IPR012338">
    <property type="entry name" value="Beta-lactam/transpept-like"/>
</dbReference>
<name>A0A2G0CD63_9BACT</name>
<keyword evidence="4" id="KW-1185">Reference proteome</keyword>
<evidence type="ECO:0000259" key="2">
    <source>
        <dbReference type="Pfam" id="PF00144"/>
    </source>
</evidence>
<dbReference type="SUPFAM" id="SSF56601">
    <property type="entry name" value="beta-lactamase/transpeptidase-like"/>
    <property type="match status" value="1"/>
</dbReference>
<dbReference type="PANTHER" id="PTHR43283">
    <property type="entry name" value="BETA-LACTAMASE-RELATED"/>
    <property type="match status" value="1"/>
</dbReference>
<evidence type="ECO:0000256" key="1">
    <source>
        <dbReference type="ARBA" id="ARBA00022801"/>
    </source>
</evidence>
<comment type="caution">
    <text evidence="3">The sequence shown here is derived from an EMBL/GenBank/DDBJ whole genome shotgun (WGS) entry which is preliminary data.</text>
</comment>
<dbReference type="AlphaFoldDB" id="A0A2G0CD63"/>